<evidence type="ECO:0000256" key="4">
    <source>
        <dbReference type="PROSITE-ProRule" id="PRU00335"/>
    </source>
</evidence>
<dbReference type="InterPro" id="IPR001647">
    <property type="entry name" value="HTH_TetR"/>
</dbReference>
<dbReference type="Pfam" id="PF00440">
    <property type="entry name" value="TetR_N"/>
    <property type="match status" value="1"/>
</dbReference>
<organism evidence="6 7">
    <name type="scientific">Occultella gossypii</name>
    <dbReference type="NCBI Taxonomy" id="2800820"/>
    <lineage>
        <taxon>Bacteria</taxon>
        <taxon>Bacillati</taxon>
        <taxon>Actinomycetota</taxon>
        <taxon>Actinomycetes</taxon>
        <taxon>Micrococcales</taxon>
        <taxon>Ruaniaceae</taxon>
        <taxon>Occultella</taxon>
    </lineage>
</organism>
<dbReference type="Gene3D" id="1.10.10.60">
    <property type="entry name" value="Homeodomain-like"/>
    <property type="match status" value="1"/>
</dbReference>
<feature type="domain" description="HTH tetR-type" evidence="5">
    <location>
        <begin position="5"/>
        <end position="65"/>
    </location>
</feature>
<evidence type="ECO:0000313" key="6">
    <source>
        <dbReference type="EMBL" id="MBZ2196948.1"/>
    </source>
</evidence>
<dbReference type="InterPro" id="IPR050109">
    <property type="entry name" value="HTH-type_TetR-like_transc_reg"/>
</dbReference>
<keyword evidence="7" id="KW-1185">Reference proteome</keyword>
<evidence type="ECO:0000256" key="3">
    <source>
        <dbReference type="ARBA" id="ARBA00023163"/>
    </source>
</evidence>
<proteinExistence type="predicted"/>
<dbReference type="SUPFAM" id="SSF46689">
    <property type="entry name" value="Homeodomain-like"/>
    <property type="match status" value="1"/>
</dbReference>
<comment type="caution">
    <text evidence="6">The sequence shown here is derived from an EMBL/GenBank/DDBJ whole genome shotgun (WGS) entry which is preliminary data.</text>
</comment>
<dbReference type="Proteomes" id="UP000826651">
    <property type="component" value="Unassembled WGS sequence"/>
</dbReference>
<evidence type="ECO:0000313" key="7">
    <source>
        <dbReference type="Proteomes" id="UP000826651"/>
    </source>
</evidence>
<dbReference type="InterPro" id="IPR036271">
    <property type="entry name" value="Tet_transcr_reg_TetR-rel_C_sf"/>
</dbReference>
<dbReference type="RefSeq" id="WP_223406287.1">
    <property type="nucleotide sequence ID" value="NZ_JAGSHT010000012.1"/>
</dbReference>
<sequence length="189" mass="20292">MSRREDVDRRIYAAAMNLLRTHGPLAVTVEAVAAESGVARTTIYRRHKDRDAVLAAALGDHMASRVLEPGDDVWRDMRAAVESLIATLEGGPGSGVFLGLVQSGDPNQVELIRDKLLRPRIALAVERLRDGVATGQVRPDADIEVAVDLLLGAVAARFAHSGTFPPGWAGSVVSTLRIALQADRDPSER</sequence>
<dbReference type="PROSITE" id="PS50977">
    <property type="entry name" value="HTH_TETR_2"/>
    <property type="match status" value="1"/>
</dbReference>
<dbReference type="SUPFAM" id="SSF48498">
    <property type="entry name" value="Tetracyclin repressor-like, C-terminal domain"/>
    <property type="match status" value="1"/>
</dbReference>
<reference evidence="6 7" key="1">
    <citation type="submission" date="2021-04" db="EMBL/GenBank/DDBJ databases">
        <title>Ruania sp. nov., isolated from sandy soil of mangrove forest.</title>
        <authorList>
            <person name="Ge X."/>
            <person name="Huang R."/>
            <person name="Liu W."/>
        </authorList>
    </citation>
    <scope>NUCLEOTIDE SEQUENCE [LARGE SCALE GENOMIC DNA]</scope>
    <source>
        <strain evidence="6 7">N2-46</strain>
    </source>
</reference>
<dbReference type="InterPro" id="IPR011075">
    <property type="entry name" value="TetR_C"/>
</dbReference>
<gene>
    <name evidence="6" type="ORF">KCQ71_12330</name>
</gene>
<keyword evidence="2 4" id="KW-0238">DNA-binding</keyword>
<dbReference type="PANTHER" id="PTHR30055:SF148">
    <property type="entry name" value="TETR-FAMILY TRANSCRIPTIONAL REGULATOR"/>
    <property type="match status" value="1"/>
</dbReference>
<evidence type="ECO:0000256" key="1">
    <source>
        <dbReference type="ARBA" id="ARBA00023015"/>
    </source>
</evidence>
<evidence type="ECO:0000256" key="2">
    <source>
        <dbReference type="ARBA" id="ARBA00023125"/>
    </source>
</evidence>
<keyword evidence="1" id="KW-0805">Transcription regulation</keyword>
<keyword evidence="3" id="KW-0804">Transcription</keyword>
<dbReference type="InterPro" id="IPR009057">
    <property type="entry name" value="Homeodomain-like_sf"/>
</dbReference>
<accession>A0ABS7SAP3</accession>
<dbReference type="Pfam" id="PF16859">
    <property type="entry name" value="TetR_C_11"/>
    <property type="match status" value="1"/>
</dbReference>
<evidence type="ECO:0000259" key="5">
    <source>
        <dbReference type="PROSITE" id="PS50977"/>
    </source>
</evidence>
<dbReference type="EMBL" id="JAGSHT010000012">
    <property type="protein sequence ID" value="MBZ2196948.1"/>
    <property type="molecule type" value="Genomic_DNA"/>
</dbReference>
<name>A0ABS7SAP3_9MICO</name>
<dbReference type="Gene3D" id="1.10.357.10">
    <property type="entry name" value="Tetracycline Repressor, domain 2"/>
    <property type="match status" value="1"/>
</dbReference>
<feature type="DNA-binding region" description="H-T-H motif" evidence="4">
    <location>
        <begin position="28"/>
        <end position="47"/>
    </location>
</feature>
<protein>
    <submittedName>
        <fullName evidence="6">TetR/AcrR family transcriptional regulator</fullName>
    </submittedName>
</protein>
<dbReference type="PANTHER" id="PTHR30055">
    <property type="entry name" value="HTH-TYPE TRANSCRIPTIONAL REGULATOR RUTR"/>
    <property type="match status" value="1"/>
</dbReference>